<proteinExistence type="predicted"/>
<sequence>WTGLTAVQVVASVLTSIEHFLYVPRYFEGKVIIEVSGNGAGVGISLYTFNEHDNTISFVATYPSGTGNFRIEIPEKDRHPFLIPVLTAISSGTVAIKAGFSMVRSS</sequence>
<dbReference type="AlphaFoldDB" id="X0SDB4"/>
<organism evidence="1">
    <name type="scientific">marine sediment metagenome</name>
    <dbReference type="NCBI Taxonomy" id="412755"/>
    <lineage>
        <taxon>unclassified sequences</taxon>
        <taxon>metagenomes</taxon>
        <taxon>ecological metagenomes</taxon>
    </lineage>
</organism>
<accession>X0SDB4</accession>
<gene>
    <name evidence="1" type="ORF">S01H1_06155</name>
</gene>
<dbReference type="EMBL" id="BARS01003194">
    <property type="protein sequence ID" value="GAF79028.1"/>
    <property type="molecule type" value="Genomic_DNA"/>
</dbReference>
<comment type="caution">
    <text evidence="1">The sequence shown here is derived from an EMBL/GenBank/DDBJ whole genome shotgun (WGS) entry which is preliminary data.</text>
</comment>
<evidence type="ECO:0000313" key="1">
    <source>
        <dbReference type="EMBL" id="GAF79028.1"/>
    </source>
</evidence>
<reference evidence="1" key="1">
    <citation type="journal article" date="2014" name="Front. Microbiol.">
        <title>High frequency of phylogenetically diverse reductive dehalogenase-homologous genes in deep subseafloor sedimentary metagenomes.</title>
        <authorList>
            <person name="Kawai M."/>
            <person name="Futagami T."/>
            <person name="Toyoda A."/>
            <person name="Takaki Y."/>
            <person name="Nishi S."/>
            <person name="Hori S."/>
            <person name="Arai W."/>
            <person name="Tsubouchi T."/>
            <person name="Morono Y."/>
            <person name="Uchiyama I."/>
            <person name="Ito T."/>
            <person name="Fujiyama A."/>
            <person name="Inagaki F."/>
            <person name="Takami H."/>
        </authorList>
    </citation>
    <scope>NUCLEOTIDE SEQUENCE</scope>
    <source>
        <strain evidence="1">Expedition CK06-06</strain>
    </source>
</reference>
<name>X0SDB4_9ZZZZ</name>
<protein>
    <submittedName>
        <fullName evidence="1">Uncharacterized protein</fullName>
    </submittedName>
</protein>
<feature type="non-terminal residue" evidence="1">
    <location>
        <position position="1"/>
    </location>
</feature>